<protein>
    <recommendedName>
        <fullName evidence="3">Secreted protein</fullName>
    </recommendedName>
</protein>
<evidence type="ECO:0000256" key="1">
    <source>
        <dbReference type="SAM" id="SignalP"/>
    </source>
</evidence>
<evidence type="ECO:0000313" key="2">
    <source>
        <dbReference type="EMBL" id="MBA4635978.1"/>
    </source>
</evidence>
<feature type="signal peptide" evidence="1">
    <location>
        <begin position="1"/>
        <end position="28"/>
    </location>
</feature>
<reference evidence="2" key="2">
    <citation type="submission" date="2020-07" db="EMBL/GenBank/DDBJ databases">
        <authorList>
            <person name="Vera ALvarez R."/>
            <person name="Arias-Moreno D.M."/>
            <person name="Jimenez-Jacinto V."/>
            <person name="Jimenez-Bremont J.F."/>
            <person name="Swaminathan K."/>
            <person name="Moose S.P."/>
            <person name="Guerrero-Gonzalez M.L."/>
            <person name="Marino-Ramirez L."/>
            <person name="Landsman D."/>
            <person name="Rodriguez-Kessler M."/>
            <person name="Delgado-Sanchez P."/>
        </authorList>
    </citation>
    <scope>NUCLEOTIDE SEQUENCE</scope>
    <source>
        <tissue evidence="2">Cladode</tissue>
    </source>
</reference>
<evidence type="ECO:0008006" key="3">
    <source>
        <dbReference type="Google" id="ProtNLM"/>
    </source>
</evidence>
<organism evidence="2">
    <name type="scientific">Opuntia streptacantha</name>
    <name type="common">Prickly pear cactus</name>
    <name type="synonym">Opuntia cardona</name>
    <dbReference type="NCBI Taxonomy" id="393608"/>
    <lineage>
        <taxon>Eukaryota</taxon>
        <taxon>Viridiplantae</taxon>
        <taxon>Streptophyta</taxon>
        <taxon>Embryophyta</taxon>
        <taxon>Tracheophyta</taxon>
        <taxon>Spermatophyta</taxon>
        <taxon>Magnoliopsida</taxon>
        <taxon>eudicotyledons</taxon>
        <taxon>Gunneridae</taxon>
        <taxon>Pentapetalae</taxon>
        <taxon>Caryophyllales</taxon>
        <taxon>Cactineae</taxon>
        <taxon>Cactaceae</taxon>
        <taxon>Opuntioideae</taxon>
        <taxon>Opuntia</taxon>
    </lineage>
</organism>
<accession>A0A7C8Z6X9</accession>
<dbReference type="AlphaFoldDB" id="A0A7C8Z6X9"/>
<reference evidence="2" key="1">
    <citation type="journal article" date="2013" name="J. Plant Res.">
        <title>Effect of fungi and light on seed germination of three Opuntia species from semiarid lands of central Mexico.</title>
        <authorList>
            <person name="Delgado-Sanchez P."/>
            <person name="Jimenez-Bremont J.F."/>
            <person name="Guerrero-Gonzalez Mde L."/>
            <person name="Flores J."/>
        </authorList>
    </citation>
    <scope>NUCLEOTIDE SEQUENCE</scope>
    <source>
        <tissue evidence="2">Cladode</tissue>
    </source>
</reference>
<name>A0A7C8Z6X9_OPUST</name>
<feature type="chain" id="PRO_5027605793" description="Secreted protein" evidence="1">
    <location>
        <begin position="29"/>
        <end position="140"/>
    </location>
</feature>
<keyword evidence="1" id="KW-0732">Signal</keyword>
<proteinExistence type="predicted"/>
<sequence length="140" mass="15563">MEAKLGQRWRPVLVVSILLWCDLLMVCCVQPQNTPPTATTAPAEVPTSSRLDECARLVKYGDNVGVFGVGADGRQFLAVPRWCWQIQRGEFVREVSSPVTHDSRLRFSPARSNSHLACGELAGDVRHDEHSRRSIYSGSL</sequence>
<dbReference type="EMBL" id="GISG01097742">
    <property type="protein sequence ID" value="MBA4635978.1"/>
    <property type="molecule type" value="Transcribed_RNA"/>
</dbReference>